<gene>
    <name evidence="1" type="ORF">ACX27_19490</name>
</gene>
<organism evidence="1 2">
    <name type="scientific">Nostoc piscinale CENA21</name>
    <dbReference type="NCBI Taxonomy" id="224013"/>
    <lineage>
        <taxon>Bacteria</taxon>
        <taxon>Bacillati</taxon>
        <taxon>Cyanobacteriota</taxon>
        <taxon>Cyanophyceae</taxon>
        <taxon>Nostocales</taxon>
        <taxon>Nostocaceae</taxon>
        <taxon>Nostoc</taxon>
    </lineage>
</organism>
<evidence type="ECO:0000313" key="2">
    <source>
        <dbReference type="Proteomes" id="UP000062645"/>
    </source>
</evidence>
<proteinExistence type="predicted"/>
<evidence type="ECO:0000313" key="1">
    <source>
        <dbReference type="EMBL" id="ALF54534.1"/>
    </source>
</evidence>
<dbReference type="EMBL" id="CP012036">
    <property type="protein sequence ID" value="ALF54534.1"/>
    <property type="molecule type" value="Genomic_DNA"/>
</dbReference>
<dbReference type="STRING" id="224013.ACX27_19490"/>
<dbReference type="AlphaFoldDB" id="A0A0M4SYW6"/>
<dbReference type="Proteomes" id="UP000062645">
    <property type="component" value="Chromosome"/>
</dbReference>
<keyword evidence="2" id="KW-1185">Reference proteome</keyword>
<reference evidence="1 2" key="2">
    <citation type="journal article" date="2016" name="Genome Announc.">
        <title>Draft Genome Sequence of the N2-Fixing Cyanobacterium Nostoc piscinale CENA21, Isolated from the Brazilian Amazon Floodplain.</title>
        <authorList>
            <person name="Leao T."/>
            <person name="Guimaraes P.I."/>
            <person name="de Melo A.G."/>
            <person name="Ramos R.T."/>
            <person name="Leao P.N."/>
            <person name="Silva A."/>
            <person name="Fiore M.F."/>
            <person name="Schneider M.P."/>
        </authorList>
    </citation>
    <scope>NUCLEOTIDE SEQUENCE [LARGE SCALE GENOMIC DNA]</scope>
    <source>
        <strain evidence="1 2">CENA21</strain>
    </source>
</reference>
<sequence length="68" mass="7748">MAGICVYGVFAAHLHHYADFNSYIPLFAEVRSPTQLKKMRSHSDGFVMRAEFLGDRNSLELSRIFQLG</sequence>
<dbReference type="RefSeq" id="WP_062295066.1">
    <property type="nucleotide sequence ID" value="NZ_CP012036.1"/>
</dbReference>
<protein>
    <submittedName>
        <fullName evidence="1">Uncharacterized protein</fullName>
    </submittedName>
</protein>
<name>A0A0M4SYW6_9NOSO</name>
<reference evidence="2" key="1">
    <citation type="submission" date="2015-07" db="EMBL/GenBank/DDBJ databases">
        <title>Genome Of Nitrogen-Fixing Cyanobacterium Nostoc piscinale CENA21 From Solimoes/Amazon River Floodplain Sediments And Comparative Genomics To Uncover Biosynthetic Natural Products Potential.</title>
        <authorList>
            <person name="Leao T.F."/>
            <person name="Leao P.N."/>
            <person name="Guimaraes P.I."/>
            <person name="de Melo A.G.C."/>
            <person name="Ramos R.T.J."/>
            <person name="Silva A."/>
            <person name="Fiore M.F."/>
            <person name="Schneider M.P.C."/>
        </authorList>
    </citation>
    <scope>NUCLEOTIDE SEQUENCE [LARGE SCALE GENOMIC DNA]</scope>
    <source>
        <strain evidence="2">CENA21</strain>
    </source>
</reference>
<accession>A0A0M4SYW6</accession>
<dbReference type="KEGG" id="npz:ACX27_19490"/>